<protein>
    <recommendedName>
        <fullName evidence="3">Ribosomal protein S4</fullName>
    </recommendedName>
</protein>
<dbReference type="Proteomes" id="UP001054837">
    <property type="component" value="Unassembled WGS sequence"/>
</dbReference>
<accession>A0AAV4XB17</accession>
<comment type="caution">
    <text evidence="1">The sequence shown here is derived from an EMBL/GenBank/DDBJ whole genome shotgun (WGS) entry which is preliminary data.</text>
</comment>
<sequence>MKRLRNSESERATEAKSRVQTFLQFPPLHVYRKTEIALRTLFELNNSSALHPSSEFSTNKLFLKAHKYFPSSPYTKRQSDSEILSLKRATEAKSRVQTFFQFPSLYVYRKTEIALRTLSELNNSFCPNPQVNNFPGIVRRSGKGETQHRVRNKFLLEVALCRDIGNLDFYSGAAA</sequence>
<gene>
    <name evidence="1" type="ORF">CDAR_444111</name>
</gene>
<dbReference type="AlphaFoldDB" id="A0AAV4XB17"/>
<evidence type="ECO:0000313" key="1">
    <source>
        <dbReference type="EMBL" id="GIY91156.1"/>
    </source>
</evidence>
<name>A0AAV4XB17_9ARAC</name>
<organism evidence="1 2">
    <name type="scientific">Caerostris darwini</name>
    <dbReference type="NCBI Taxonomy" id="1538125"/>
    <lineage>
        <taxon>Eukaryota</taxon>
        <taxon>Metazoa</taxon>
        <taxon>Ecdysozoa</taxon>
        <taxon>Arthropoda</taxon>
        <taxon>Chelicerata</taxon>
        <taxon>Arachnida</taxon>
        <taxon>Araneae</taxon>
        <taxon>Araneomorphae</taxon>
        <taxon>Entelegynae</taxon>
        <taxon>Araneoidea</taxon>
        <taxon>Araneidae</taxon>
        <taxon>Caerostris</taxon>
    </lineage>
</organism>
<proteinExistence type="predicted"/>
<evidence type="ECO:0008006" key="3">
    <source>
        <dbReference type="Google" id="ProtNLM"/>
    </source>
</evidence>
<keyword evidence="2" id="KW-1185">Reference proteome</keyword>
<dbReference type="EMBL" id="BPLQ01015729">
    <property type="protein sequence ID" value="GIY91156.1"/>
    <property type="molecule type" value="Genomic_DNA"/>
</dbReference>
<evidence type="ECO:0000313" key="2">
    <source>
        <dbReference type="Proteomes" id="UP001054837"/>
    </source>
</evidence>
<reference evidence="1 2" key="1">
    <citation type="submission" date="2021-06" db="EMBL/GenBank/DDBJ databases">
        <title>Caerostris darwini draft genome.</title>
        <authorList>
            <person name="Kono N."/>
            <person name="Arakawa K."/>
        </authorList>
    </citation>
    <scope>NUCLEOTIDE SEQUENCE [LARGE SCALE GENOMIC DNA]</scope>
</reference>